<evidence type="ECO:0000313" key="2">
    <source>
        <dbReference type="Proteomes" id="UP000646749"/>
    </source>
</evidence>
<reference evidence="1 2" key="1">
    <citation type="submission" date="2021-01" db="EMBL/GenBank/DDBJ databases">
        <title>Whole genome shotgun sequence of Plantactinospora endophytica NBRC 110450.</title>
        <authorList>
            <person name="Komaki H."/>
            <person name="Tamura T."/>
        </authorList>
    </citation>
    <scope>NUCLEOTIDE SEQUENCE [LARGE SCALE GENOMIC DNA]</scope>
    <source>
        <strain evidence="1 2">NBRC 110450</strain>
    </source>
</reference>
<dbReference type="PROSITE" id="PS51257">
    <property type="entry name" value="PROKAR_LIPOPROTEIN"/>
    <property type="match status" value="1"/>
</dbReference>
<evidence type="ECO:0008006" key="3">
    <source>
        <dbReference type="Google" id="ProtNLM"/>
    </source>
</evidence>
<proteinExistence type="predicted"/>
<keyword evidence="2" id="KW-1185">Reference proteome</keyword>
<dbReference type="InterPro" id="IPR036278">
    <property type="entry name" value="Sialidase_sf"/>
</dbReference>
<dbReference type="SUPFAM" id="SSF50939">
    <property type="entry name" value="Sialidases"/>
    <property type="match status" value="1"/>
</dbReference>
<dbReference type="RefSeq" id="WP_203867431.1">
    <property type="nucleotide sequence ID" value="NZ_BONW01000017.1"/>
</dbReference>
<sequence>MGVSVGRTGSVLAAVVAGALVAGCTTGPIGEIRRAAPAPPPGPADPAPTVEPRHVRLAVPPGAVLHQFEFTDAARGYALFVDNGTGAASGPGTPAAGPSGPNATNLLFGTGDGGRTWQRLRHPQPAGFQQLYTGNGRLVLWVQPADWYVSVDAGRSFRHYPGEQPPAAYHPTQGSYQVCCDGDDPPRVVRWAGEERRDVPTQPPLPGISGVASSGDRLLVSGFADGRPYASVSPDGGRSWRTTALPAVDGGLGAVLPTMAADGDSWLVGYHADDRTRFPRLWRRVGVDEPARWLPVEPVGRPERFTSAVPLGAGRLVVSSPEGTGLVVNGRYAELAWPVGEHYLRILDDGTLFAADPPSGEAWLGLGSGTDRRWVGVRLSGM</sequence>
<accession>A0ABQ4E2L7</accession>
<dbReference type="Gene3D" id="2.130.10.10">
    <property type="entry name" value="YVTN repeat-like/Quinoprotein amine dehydrogenase"/>
    <property type="match status" value="1"/>
</dbReference>
<comment type="caution">
    <text evidence="1">The sequence shown here is derived from an EMBL/GenBank/DDBJ whole genome shotgun (WGS) entry which is preliminary data.</text>
</comment>
<evidence type="ECO:0000313" key="1">
    <source>
        <dbReference type="EMBL" id="GIG88917.1"/>
    </source>
</evidence>
<dbReference type="Proteomes" id="UP000646749">
    <property type="component" value="Unassembled WGS sequence"/>
</dbReference>
<organism evidence="1 2">
    <name type="scientific">Plantactinospora endophytica</name>
    <dbReference type="NCBI Taxonomy" id="673535"/>
    <lineage>
        <taxon>Bacteria</taxon>
        <taxon>Bacillati</taxon>
        <taxon>Actinomycetota</taxon>
        <taxon>Actinomycetes</taxon>
        <taxon>Micromonosporales</taxon>
        <taxon>Micromonosporaceae</taxon>
        <taxon>Plantactinospora</taxon>
    </lineage>
</organism>
<dbReference type="InterPro" id="IPR015943">
    <property type="entry name" value="WD40/YVTN_repeat-like_dom_sf"/>
</dbReference>
<name>A0ABQ4E2L7_9ACTN</name>
<dbReference type="EMBL" id="BONW01000017">
    <property type="protein sequence ID" value="GIG88917.1"/>
    <property type="molecule type" value="Genomic_DNA"/>
</dbReference>
<gene>
    <name evidence="1" type="ORF">Pen02_38530</name>
</gene>
<protein>
    <recommendedName>
        <fullName evidence="3">Exo-alpha-sialidase</fullName>
    </recommendedName>
</protein>